<evidence type="ECO:0000313" key="1">
    <source>
        <dbReference type="EMBL" id="KAF7280077.1"/>
    </source>
</evidence>
<dbReference type="AlphaFoldDB" id="A0A834IUK6"/>
<organism evidence="1 2">
    <name type="scientific">Rhynchophorus ferrugineus</name>
    <name type="common">Red palm weevil</name>
    <name type="synonym">Curculio ferrugineus</name>
    <dbReference type="NCBI Taxonomy" id="354439"/>
    <lineage>
        <taxon>Eukaryota</taxon>
        <taxon>Metazoa</taxon>
        <taxon>Ecdysozoa</taxon>
        <taxon>Arthropoda</taxon>
        <taxon>Hexapoda</taxon>
        <taxon>Insecta</taxon>
        <taxon>Pterygota</taxon>
        <taxon>Neoptera</taxon>
        <taxon>Endopterygota</taxon>
        <taxon>Coleoptera</taxon>
        <taxon>Polyphaga</taxon>
        <taxon>Cucujiformia</taxon>
        <taxon>Curculionidae</taxon>
        <taxon>Dryophthorinae</taxon>
        <taxon>Rhynchophorus</taxon>
    </lineage>
</organism>
<dbReference type="EMBL" id="JAACXV010000323">
    <property type="protein sequence ID" value="KAF7280077.1"/>
    <property type="molecule type" value="Genomic_DNA"/>
</dbReference>
<reference evidence="1" key="1">
    <citation type="submission" date="2020-08" db="EMBL/GenBank/DDBJ databases">
        <title>Genome sequencing and assembly of the red palm weevil Rhynchophorus ferrugineus.</title>
        <authorList>
            <person name="Dias G.B."/>
            <person name="Bergman C.M."/>
            <person name="Manee M."/>
        </authorList>
    </citation>
    <scope>NUCLEOTIDE SEQUENCE</scope>
    <source>
        <strain evidence="1">AA-2017</strain>
        <tissue evidence="1">Whole larva</tissue>
    </source>
</reference>
<dbReference type="Proteomes" id="UP000625711">
    <property type="component" value="Unassembled WGS sequence"/>
</dbReference>
<name>A0A834IUK6_RHYFE</name>
<keyword evidence="2" id="KW-1185">Reference proteome</keyword>
<comment type="caution">
    <text evidence="1">The sequence shown here is derived from an EMBL/GenBank/DDBJ whole genome shotgun (WGS) entry which is preliminary data.</text>
</comment>
<evidence type="ECO:0000313" key="2">
    <source>
        <dbReference type="Proteomes" id="UP000625711"/>
    </source>
</evidence>
<accession>A0A834IUK6</accession>
<proteinExistence type="predicted"/>
<sequence length="97" mass="10704">MDNAEKIPAVAGARNSRLGLGQLFPYEQIPFPSNYWERTLTEKTSESFTFSLADSAAAVPSPRHAERKWVRSLRGAYCSVGGTLYRAPTLIDRSGVI</sequence>
<protein>
    <submittedName>
        <fullName evidence="1">Uncharacterized protein</fullName>
    </submittedName>
</protein>
<gene>
    <name evidence="1" type="ORF">GWI33_006428</name>
</gene>